<dbReference type="CDD" id="cd04194">
    <property type="entry name" value="GT8_A4GalT_like"/>
    <property type="match status" value="1"/>
</dbReference>
<dbReference type="InterPro" id="IPR029044">
    <property type="entry name" value="Nucleotide-diphossugar_trans"/>
</dbReference>
<dbReference type="PANTHER" id="PTHR13778:SF47">
    <property type="entry name" value="LIPOPOLYSACCHARIDE 1,3-GALACTOSYLTRANSFERASE"/>
    <property type="match status" value="1"/>
</dbReference>
<keyword evidence="1" id="KW-0328">Glycosyltransferase</keyword>
<accession>A0A4Y5SS99</accession>
<dbReference type="EMBL" id="CP040759">
    <property type="protein sequence ID" value="QDA35813.1"/>
    <property type="molecule type" value="Genomic_DNA"/>
</dbReference>
<dbReference type="PANTHER" id="PTHR13778">
    <property type="entry name" value="GLYCOSYLTRANSFERASE 8 DOMAIN-CONTAINING PROTEIN"/>
    <property type="match status" value="1"/>
</dbReference>
<keyword evidence="2 4" id="KW-0808">Transferase</keyword>
<dbReference type="InterPro" id="IPR002495">
    <property type="entry name" value="Glyco_trans_8"/>
</dbReference>
<gene>
    <name evidence="4" type="ORF">E4191_16780</name>
</gene>
<dbReference type="RefSeq" id="WP_139615632.1">
    <property type="nucleotide sequence ID" value="NZ_CP040759.1"/>
</dbReference>
<evidence type="ECO:0000313" key="4">
    <source>
        <dbReference type="EMBL" id="QDA35813.1"/>
    </source>
</evidence>
<geneLocation type="plasmid" evidence="4 5">
    <name>unnamed8</name>
</geneLocation>
<dbReference type="Gene3D" id="3.90.550.10">
    <property type="entry name" value="Spore Coat Polysaccharide Biosynthesis Protein SpsA, Chain A"/>
    <property type="match status" value="1"/>
</dbReference>
<organism evidence="4 5">
    <name type="scientific">Paracoccus liaowanqingii</name>
    <dbReference type="NCBI Taxonomy" id="2560053"/>
    <lineage>
        <taxon>Bacteria</taxon>
        <taxon>Pseudomonadati</taxon>
        <taxon>Pseudomonadota</taxon>
        <taxon>Alphaproteobacteria</taxon>
        <taxon>Rhodobacterales</taxon>
        <taxon>Paracoccaceae</taxon>
        <taxon>Paracoccus</taxon>
    </lineage>
</organism>
<name>A0A4Y5SS99_9RHOB</name>
<evidence type="ECO:0000256" key="3">
    <source>
        <dbReference type="ARBA" id="ARBA00022723"/>
    </source>
</evidence>
<keyword evidence="4" id="KW-0614">Plasmid</keyword>
<evidence type="ECO:0000256" key="1">
    <source>
        <dbReference type="ARBA" id="ARBA00022676"/>
    </source>
</evidence>
<proteinExistence type="predicted"/>
<evidence type="ECO:0000313" key="5">
    <source>
        <dbReference type="Proteomes" id="UP000296374"/>
    </source>
</evidence>
<dbReference type="GO" id="GO:0046872">
    <property type="term" value="F:metal ion binding"/>
    <property type="evidence" value="ECO:0007669"/>
    <property type="project" value="UniProtKB-KW"/>
</dbReference>
<protein>
    <submittedName>
        <fullName evidence="4">Glycosyltransferase family 8 protein</fullName>
    </submittedName>
</protein>
<dbReference type="Proteomes" id="UP000296374">
    <property type="component" value="Plasmid unnamed8"/>
</dbReference>
<sequence length="326" mass="37412">MTIDMADAAVDAVQVLFCADRHYLQHAAVAAVSLAVASSPHPVHIHVMTTEDDPVSREMLAETLRPFSNVAVSFHKVDSGRVMGAHVDRYITKEAYLRFLAPEVLATTIRRVIYLDCDLVVLDDLRRLWEIDLAGCAAGAVAECDWMGGTTENRLTRLGIAADHVYVNSGVLVMDLDRWRRDRLADRLLRFAEAQGPMLQFHDQDALNAVLQGEIALLDRRWNVQALMFSRWMRKARPEDHRATRAACRNPAIIHFTTANKPWKFRVWTRKRALYYRYLQRTAWGRTAPPLQGLARLEHWLSRAFLPIGLDPYVILPIWQRIRRRL</sequence>
<reference evidence="5" key="1">
    <citation type="submission" date="2019-05" db="EMBL/GenBank/DDBJ databases">
        <title>Tamlana fucoidanivorans sp. nov., isolated from the surface of algae collected from Fujian province in China.</title>
        <authorList>
            <person name="Li J."/>
        </authorList>
    </citation>
    <scope>NUCLEOTIDE SEQUENCE [LARGE SCALE GENOMIC DNA]</scope>
    <source>
        <strain evidence="5">2251</strain>
        <plasmid evidence="5">unnamed8</plasmid>
    </source>
</reference>
<dbReference type="KEGG" id="plia:E4191_16780"/>
<keyword evidence="3" id="KW-0479">Metal-binding</keyword>
<evidence type="ECO:0000256" key="2">
    <source>
        <dbReference type="ARBA" id="ARBA00022679"/>
    </source>
</evidence>
<dbReference type="Pfam" id="PF01501">
    <property type="entry name" value="Glyco_transf_8"/>
    <property type="match status" value="1"/>
</dbReference>
<dbReference type="InterPro" id="IPR050748">
    <property type="entry name" value="Glycosyltrans_8_dom-fam"/>
</dbReference>
<dbReference type="AlphaFoldDB" id="A0A4Y5SS99"/>
<dbReference type="GO" id="GO:0016757">
    <property type="term" value="F:glycosyltransferase activity"/>
    <property type="evidence" value="ECO:0007669"/>
    <property type="project" value="UniProtKB-KW"/>
</dbReference>
<dbReference type="SUPFAM" id="SSF53448">
    <property type="entry name" value="Nucleotide-diphospho-sugar transferases"/>
    <property type="match status" value="1"/>
</dbReference>